<organism evidence="1 2">
    <name type="scientific">Ambrosia artemisiifolia</name>
    <name type="common">Common ragweed</name>
    <dbReference type="NCBI Taxonomy" id="4212"/>
    <lineage>
        <taxon>Eukaryota</taxon>
        <taxon>Viridiplantae</taxon>
        <taxon>Streptophyta</taxon>
        <taxon>Embryophyta</taxon>
        <taxon>Tracheophyta</taxon>
        <taxon>Spermatophyta</taxon>
        <taxon>Magnoliopsida</taxon>
        <taxon>eudicotyledons</taxon>
        <taxon>Gunneridae</taxon>
        <taxon>Pentapetalae</taxon>
        <taxon>asterids</taxon>
        <taxon>campanulids</taxon>
        <taxon>Asterales</taxon>
        <taxon>Asteraceae</taxon>
        <taxon>Asteroideae</taxon>
        <taxon>Heliantheae alliance</taxon>
        <taxon>Heliantheae</taxon>
        <taxon>Ambrosia</taxon>
    </lineage>
</organism>
<protein>
    <submittedName>
        <fullName evidence="1">Uncharacterized protein</fullName>
    </submittedName>
</protein>
<dbReference type="AlphaFoldDB" id="A0AAD5GQH2"/>
<accession>A0AAD5GQH2</accession>
<name>A0AAD5GQH2_AMBAR</name>
<feature type="non-terminal residue" evidence="1">
    <location>
        <position position="1"/>
    </location>
</feature>
<proteinExistence type="predicted"/>
<evidence type="ECO:0000313" key="2">
    <source>
        <dbReference type="Proteomes" id="UP001206925"/>
    </source>
</evidence>
<feature type="non-terminal residue" evidence="1">
    <location>
        <position position="130"/>
    </location>
</feature>
<sequence>RSFPSLSKWHAIICSLQDTKFWEGVRQTRTQTYGHKIERRRSFLYVRGSCNQDLKLRKRVSSVRNQFMDMFCDRSSIAMEVDYDDDEEVEDMDSDHDEDVSWDVVQQMLVEVPVYWQRSARVVVKYCDMQ</sequence>
<reference evidence="1" key="1">
    <citation type="submission" date="2022-06" db="EMBL/GenBank/DDBJ databases">
        <title>Uncovering the hologenomic basis of an extraordinary plant invasion.</title>
        <authorList>
            <person name="Bieker V.C."/>
            <person name="Martin M.D."/>
            <person name="Gilbert T."/>
            <person name="Hodgins K."/>
            <person name="Battlay P."/>
            <person name="Petersen B."/>
            <person name="Wilson J."/>
        </authorList>
    </citation>
    <scope>NUCLEOTIDE SEQUENCE</scope>
    <source>
        <strain evidence="1">AA19_3_7</strain>
        <tissue evidence="1">Leaf</tissue>
    </source>
</reference>
<dbReference type="Proteomes" id="UP001206925">
    <property type="component" value="Unassembled WGS sequence"/>
</dbReference>
<comment type="caution">
    <text evidence="1">The sequence shown here is derived from an EMBL/GenBank/DDBJ whole genome shotgun (WGS) entry which is preliminary data.</text>
</comment>
<dbReference type="EMBL" id="JAMZMK010006342">
    <property type="protein sequence ID" value="KAI7749544.1"/>
    <property type="molecule type" value="Genomic_DNA"/>
</dbReference>
<evidence type="ECO:0000313" key="1">
    <source>
        <dbReference type="EMBL" id="KAI7749544.1"/>
    </source>
</evidence>
<keyword evidence="2" id="KW-1185">Reference proteome</keyword>
<gene>
    <name evidence="1" type="ORF">M8C21_006989</name>
</gene>